<organism evidence="11 12">
    <name type="scientific">Psychroflexus maritimus</name>
    <dbReference type="NCBI Taxonomy" id="2714865"/>
    <lineage>
        <taxon>Bacteria</taxon>
        <taxon>Pseudomonadati</taxon>
        <taxon>Bacteroidota</taxon>
        <taxon>Flavobacteriia</taxon>
        <taxon>Flavobacteriales</taxon>
        <taxon>Flavobacteriaceae</taxon>
        <taxon>Psychroflexus</taxon>
    </lineage>
</organism>
<evidence type="ECO:0000256" key="6">
    <source>
        <dbReference type="ARBA" id="ARBA00022475"/>
    </source>
</evidence>
<keyword evidence="6" id="KW-1003">Cell membrane</keyword>
<evidence type="ECO:0000256" key="9">
    <source>
        <dbReference type="ARBA" id="ARBA00023136"/>
    </source>
</evidence>
<keyword evidence="9 10" id="KW-0472">Membrane</keyword>
<dbReference type="PANTHER" id="PTHR36122">
    <property type="entry name" value="NICOTINAMIDE RIBOSIDE TRANSPORTER PNUC"/>
    <property type="match status" value="1"/>
</dbReference>
<dbReference type="EMBL" id="JAANAS010000083">
    <property type="protein sequence ID" value="NGZ90575.1"/>
    <property type="molecule type" value="Genomic_DNA"/>
</dbReference>
<feature type="transmembrane region" description="Helical" evidence="10">
    <location>
        <begin position="16"/>
        <end position="35"/>
    </location>
</feature>
<keyword evidence="7 10" id="KW-0812">Transmembrane</keyword>
<keyword evidence="5" id="KW-0813">Transport</keyword>
<evidence type="ECO:0000256" key="4">
    <source>
        <dbReference type="ARBA" id="ARBA00017522"/>
    </source>
</evidence>
<feature type="transmembrane region" description="Helical" evidence="10">
    <location>
        <begin position="42"/>
        <end position="61"/>
    </location>
</feature>
<feature type="transmembrane region" description="Helical" evidence="10">
    <location>
        <begin position="67"/>
        <end position="86"/>
    </location>
</feature>
<comment type="function">
    <text evidence="1">Required for nicotinamide riboside transport across the inner membrane.</text>
</comment>
<dbReference type="Proteomes" id="UP000643701">
    <property type="component" value="Unassembled WGS sequence"/>
</dbReference>
<comment type="caution">
    <text evidence="11">The sequence shown here is derived from an EMBL/GenBank/DDBJ whole genome shotgun (WGS) entry which is preliminary data.</text>
</comment>
<keyword evidence="12" id="KW-1185">Reference proteome</keyword>
<evidence type="ECO:0000256" key="1">
    <source>
        <dbReference type="ARBA" id="ARBA00002672"/>
    </source>
</evidence>
<evidence type="ECO:0000256" key="8">
    <source>
        <dbReference type="ARBA" id="ARBA00022989"/>
    </source>
</evidence>
<proteinExistence type="inferred from homology"/>
<dbReference type="PANTHER" id="PTHR36122:SF2">
    <property type="entry name" value="NICOTINAMIDE RIBOSIDE TRANSPORTER PNUC"/>
    <property type="match status" value="1"/>
</dbReference>
<dbReference type="RefSeq" id="WP_166400811.1">
    <property type="nucleotide sequence ID" value="NZ_JAANAS010000083.1"/>
</dbReference>
<evidence type="ECO:0000256" key="10">
    <source>
        <dbReference type="SAM" id="Phobius"/>
    </source>
</evidence>
<evidence type="ECO:0000256" key="2">
    <source>
        <dbReference type="ARBA" id="ARBA00004651"/>
    </source>
</evidence>
<feature type="transmembrane region" description="Helical" evidence="10">
    <location>
        <begin position="158"/>
        <end position="175"/>
    </location>
</feature>
<accession>A0A967DZ61</accession>
<comment type="similarity">
    <text evidence="3">Belongs to the nicotinamide ribonucleoside (NR) uptake permease (TC 4.B.1) family.</text>
</comment>
<feature type="transmembrane region" description="Helical" evidence="10">
    <location>
        <begin position="131"/>
        <end position="151"/>
    </location>
</feature>
<keyword evidence="8 10" id="KW-1133">Transmembrane helix</keyword>
<sequence>MDLLEILFQPYQKTPLKFIVLEGIAVVFGLLSVVFSKRDNILVFPSGMISTLIFVYLLWEYQLIGDLMINSYYFIMSIYGWIVWTRKVDNTNFIPITKINASEWKKAIAFFMSASVFTILIYFVFGKWENWISAVDVLTTAIFFVGMWLMAKKKIENWIFWIIGDLISVPLYVYKGLYLSSIQYLIFTLIALLAYQAWKKKLNKPQAKLLK</sequence>
<feature type="transmembrane region" description="Helical" evidence="10">
    <location>
        <begin position="181"/>
        <end position="198"/>
    </location>
</feature>
<name>A0A967DZ61_9FLAO</name>
<evidence type="ECO:0000313" key="11">
    <source>
        <dbReference type="EMBL" id="NGZ90575.1"/>
    </source>
</evidence>
<comment type="subcellular location">
    <subcellularLocation>
        <location evidence="2">Cell membrane</location>
        <topology evidence="2">Multi-pass membrane protein</topology>
    </subcellularLocation>
</comment>
<dbReference type="NCBIfam" id="TIGR01528">
    <property type="entry name" value="NMN_trans_PnuC"/>
    <property type="match status" value="1"/>
</dbReference>
<gene>
    <name evidence="11" type="ORF">G7034_09960</name>
</gene>
<evidence type="ECO:0000256" key="3">
    <source>
        <dbReference type="ARBA" id="ARBA00006669"/>
    </source>
</evidence>
<feature type="transmembrane region" description="Helical" evidence="10">
    <location>
        <begin position="107"/>
        <end position="125"/>
    </location>
</feature>
<protein>
    <recommendedName>
        <fullName evidence="4">Nicotinamide riboside transporter PnuC</fullName>
    </recommendedName>
</protein>
<evidence type="ECO:0000256" key="5">
    <source>
        <dbReference type="ARBA" id="ARBA00022448"/>
    </source>
</evidence>
<evidence type="ECO:0000256" key="7">
    <source>
        <dbReference type="ARBA" id="ARBA00022692"/>
    </source>
</evidence>
<dbReference type="GO" id="GO:0034257">
    <property type="term" value="F:nicotinamide riboside transmembrane transporter activity"/>
    <property type="evidence" value="ECO:0007669"/>
    <property type="project" value="InterPro"/>
</dbReference>
<dbReference type="InterPro" id="IPR006419">
    <property type="entry name" value="NMN_transpt_PnuC"/>
</dbReference>
<dbReference type="Pfam" id="PF04973">
    <property type="entry name" value="NMN_transporter"/>
    <property type="match status" value="1"/>
</dbReference>
<dbReference type="AlphaFoldDB" id="A0A967DZ61"/>
<reference evidence="11" key="1">
    <citation type="submission" date="2020-03" db="EMBL/GenBank/DDBJ databases">
        <title>Psychroflexus Maritimus sp. nov., isolate from marine sediment.</title>
        <authorList>
            <person name="Zhong Y.-L."/>
        </authorList>
    </citation>
    <scope>NUCLEOTIDE SEQUENCE</scope>
    <source>
        <strain evidence="11">C1</strain>
    </source>
</reference>
<evidence type="ECO:0000313" key="12">
    <source>
        <dbReference type="Proteomes" id="UP000643701"/>
    </source>
</evidence>
<dbReference type="GO" id="GO:0005886">
    <property type="term" value="C:plasma membrane"/>
    <property type="evidence" value="ECO:0007669"/>
    <property type="project" value="UniProtKB-SubCell"/>
</dbReference>